<evidence type="ECO:0000256" key="2">
    <source>
        <dbReference type="ARBA" id="ARBA00022801"/>
    </source>
</evidence>
<dbReference type="AlphaFoldDB" id="A0AAX2S9M4"/>
<accession>A0AAX2S9M4</accession>
<evidence type="ECO:0000256" key="1">
    <source>
        <dbReference type="ARBA" id="ARBA00006096"/>
    </source>
</evidence>
<feature type="compositionally biased region" description="Low complexity" evidence="3">
    <location>
        <begin position="74"/>
        <end position="108"/>
    </location>
</feature>
<dbReference type="GO" id="GO:0009002">
    <property type="term" value="F:serine-type D-Ala-D-Ala carboxypeptidase activity"/>
    <property type="evidence" value="ECO:0007669"/>
    <property type="project" value="UniProtKB-EC"/>
</dbReference>
<dbReference type="GO" id="GO:0006508">
    <property type="term" value="P:proteolysis"/>
    <property type="evidence" value="ECO:0007669"/>
    <property type="project" value="InterPro"/>
</dbReference>
<dbReference type="SUPFAM" id="SSF56601">
    <property type="entry name" value="beta-lactamase/transpeptidase-like"/>
    <property type="match status" value="1"/>
</dbReference>
<dbReference type="RefSeq" id="WP_047978291.1">
    <property type="nucleotide sequence ID" value="NZ_JAYEXM010000002.1"/>
</dbReference>
<dbReference type="EMBL" id="SPNK01000018">
    <property type="protein sequence ID" value="TFH98896.1"/>
    <property type="molecule type" value="Genomic_DNA"/>
</dbReference>
<dbReference type="InterPro" id="IPR012338">
    <property type="entry name" value="Beta-lactam/transpept-like"/>
</dbReference>
<organism evidence="4 5">
    <name type="scientific">Kocuria rhizophila</name>
    <dbReference type="NCBI Taxonomy" id="72000"/>
    <lineage>
        <taxon>Bacteria</taxon>
        <taxon>Bacillati</taxon>
        <taxon>Actinomycetota</taxon>
        <taxon>Actinomycetes</taxon>
        <taxon>Micrococcales</taxon>
        <taxon>Micrococcaceae</taxon>
        <taxon>Kocuria</taxon>
    </lineage>
</organism>
<proteinExistence type="inferred from homology"/>
<dbReference type="PANTHER" id="PTHR30023">
    <property type="entry name" value="D-ALANYL-D-ALANINE CARBOXYPEPTIDASE"/>
    <property type="match status" value="1"/>
</dbReference>
<sequence>MPSSSRRSPAARLPWVLVCVLLALAVAVAGVLAVPAIAGELAPAAQWRRTHAELGAGASPESSSSGSEAHDAAAGEAGSGTSSASAGAEDAGPRAASSSEEAAAPAPLDPAEVERALHAGLDGAPGTAAATVKEAGQDTALAGRSPGKPMVPASNQKVLTALSVAEHVAPQERLATTVVAGEEPGELTLVAGGDTLLAPGAGDPEAVNGHAGLGTLAQRTAETMREETPGGVSGPVSVTVDTSLFTGPDRNPAWEDEDVASGEITQVSPIALYSHRVPARDGTDPGAAGERPEDSAVATLDEFARQLQAELGDAARVTARGRAGAPAEAREIARVESAPVHEQSAYMLAHSDNSLAETLARVAAGRSGREAGVAGVQDMLPATLREHGIDATGLHVLDASGMAPGNRVTPTTLAGALDMLLTEPRFAPYARGLPVAGGTGTLSERFDDPQEAAARGVSRAKTGTLLDVVALTGYVQREDGRVLVYSVVLNGVTGSTDEAKDHVDRTVAELARTG</sequence>
<comment type="similarity">
    <text evidence="1">Belongs to the peptidase S13 family.</text>
</comment>
<reference evidence="4 5" key="1">
    <citation type="submission" date="2019-03" db="EMBL/GenBank/DDBJ databases">
        <title>Genome Sequencing and Assembly of Various Microbes Isolated from Alder Root Nodule.</title>
        <authorList>
            <person name="Swanson E."/>
            <person name="Sevigny J.L."/>
            <person name="Pesce C."/>
            <person name="Davis I."/>
            <person name="Kleiner V."/>
            <person name="Tisa L."/>
        </authorList>
    </citation>
    <scope>NUCLEOTIDE SEQUENCE [LARGE SCALE GENOMIC DNA]</scope>
    <source>
        <strain evidence="4 5">4R-31</strain>
    </source>
</reference>
<dbReference type="NCBIfam" id="TIGR00666">
    <property type="entry name" value="PBP4"/>
    <property type="match status" value="1"/>
</dbReference>
<evidence type="ECO:0000313" key="5">
    <source>
        <dbReference type="Proteomes" id="UP000298017"/>
    </source>
</evidence>
<keyword evidence="2 4" id="KW-0378">Hydrolase</keyword>
<feature type="region of interest" description="Disordered" evidence="3">
    <location>
        <begin position="53"/>
        <end position="108"/>
    </location>
</feature>
<evidence type="ECO:0000256" key="3">
    <source>
        <dbReference type="SAM" id="MobiDB-lite"/>
    </source>
</evidence>
<keyword evidence="4" id="KW-0645">Protease</keyword>
<dbReference type="Pfam" id="PF02113">
    <property type="entry name" value="Peptidase_S13"/>
    <property type="match status" value="2"/>
</dbReference>
<dbReference type="PANTHER" id="PTHR30023:SF0">
    <property type="entry name" value="PENICILLIN-SENSITIVE CARBOXYPEPTIDASE A"/>
    <property type="match status" value="1"/>
</dbReference>
<keyword evidence="5" id="KW-1185">Reference proteome</keyword>
<dbReference type="GO" id="GO:0000270">
    <property type="term" value="P:peptidoglycan metabolic process"/>
    <property type="evidence" value="ECO:0007669"/>
    <property type="project" value="TreeGrafter"/>
</dbReference>
<dbReference type="Gene3D" id="3.40.710.10">
    <property type="entry name" value="DD-peptidase/beta-lactamase superfamily"/>
    <property type="match status" value="2"/>
</dbReference>
<gene>
    <name evidence="4" type="primary">dacB</name>
    <name evidence="4" type="ORF">E4P33_11425</name>
</gene>
<dbReference type="PRINTS" id="PR00922">
    <property type="entry name" value="DADACBPTASE3"/>
</dbReference>
<name>A0AAX2S9M4_KOCRH</name>
<evidence type="ECO:0000313" key="4">
    <source>
        <dbReference type="EMBL" id="TFH98896.1"/>
    </source>
</evidence>
<feature type="compositionally biased region" description="Low complexity" evidence="3">
    <location>
        <begin position="53"/>
        <end position="67"/>
    </location>
</feature>
<dbReference type="InterPro" id="IPR000667">
    <property type="entry name" value="Peptidase_S13"/>
</dbReference>
<dbReference type="EC" id="3.4.16.4" evidence="4"/>
<comment type="caution">
    <text evidence="4">The sequence shown here is derived from an EMBL/GenBank/DDBJ whole genome shotgun (WGS) entry which is preliminary data.</text>
</comment>
<keyword evidence="4" id="KW-0121">Carboxypeptidase</keyword>
<protein>
    <submittedName>
        <fullName evidence="4">D-alanyl-D-alanine carboxypeptidase/D-alanyl-D-alanine-endopeptidase</fullName>
        <ecNumber evidence="4">3.4.16.4</ecNumber>
    </submittedName>
</protein>
<dbReference type="Proteomes" id="UP000298017">
    <property type="component" value="Unassembled WGS sequence"/>
</dbReference>